<dbReference type="InterPro" id="IPR015943">
    <property type="entry name" value="WD40/YVTN_repeat-like_dom_sf"/>
</dbReference>
<reference evidence="2 3" key="1">
    <citation type="submission" date="2017-06" db="EMBL/GenBank/DDBJ databases">
        <authorList>
            <person name="Kim H.J."/>
            <person name="Triplett B.A."/>
        </authorList>
    </citation>
    <scope>NUCLEOTIDE SEQUENCE [LARGE SCALE GENOMIC DNA]</scope>
    <source>
        <strain evidence="2 3">DSM 19307</strain>
    </source>
</reference>
<name>A0A239JCV5_EKHLU</name>
<dbReference type="EMBL" id="FZPD01000003">
    <property type="protein sequence ID" value="SNT02504.1"/>
    <property type="molecule type" value="Genomic_DNA"/>
</dbReference>
<keyword evidence="1" id="KW-0732">Signal</keyword>
<proteinExistence type="predicted"/>
<evidence type="ECO:0000256" key="1">
    <source>
        <dbReference type="SAM" id="SignalP"/>
    </source>
</evidence>
<feature type="chain" id="PRO_5012263681" evidence="1">
    <location>
        <begin position="25"/>
        <end position="267"/>
    </location>
</feature>
<accession>A0A239JCV5</accession>
<keyword evidence="3" id="KW-1185">Reference proteome</keyword>
<organism evidence="2 3">
    <name type="scientific">Ekhidna lutea</name>
    <dbReference type="NCBI Taxonomy" id="447679"/>
    <lineage>
        <taxon>Bacteria</taxon>
        <taxon>Pseudomonadati</taxon>
        <taxon>Bacteroidota</taxon>
        <taxon>Cytophagia</taxon>
        <taxon>Cytophagales</taxon>
        <taxon>Reichenbachiellaceae</taxon>
        <taxon>Ekhidna</taxon>
    </lineage>
</organism>
<dbReference type="Proteomes" id="UP000198393">
    <property type="component" value="Unassembled WGS sequence"/>
</dbReference>
<dbReference type="OrthoDB" id="1116010at2"/>
<feature type="signal peptide" evidence="1">
    <location>
        <begin position="1"/>
        <end position="24"/>
    </location>
</feature>
<dbReference type="AlphaFoldDB" id="A0A239JCV5"/>
<dbReference type="RefSeq" id="WP_089356771.1">
    <property type="nucleotide sequence ID" value="NZ_FZPD01000003.1"/>
</dbReference>
<sequence length="267" mass="29985">MGKKLLLKYLRISLVILVPQLAHTQAWEKTSAIAIKQIPTAFAMDSRSNIFLGFADGSLSRHNSTGKLLENFSMPNSSAITLIDVQNSLKPFLFYYDNQQVAILDRFSAIPKIYSISDFEVSFAMMACPAPDGDIWIIENNPQRLKKINPRRKNTVLEVQISIGDSTRQMLAYQNFLIIGDEKGVHFFDQFGGHIQSISLIGLRNFYVEKGDLNVYAQNTLFSVNIGGLTLGEQKKVPNAEALGILMINDTLISIENKKLTFYQLDD</sequence>
<evidence type="ECO:0000313" key="3">
    <source>
        <dbReference type="Proteomes" id="UP000198393"/>
    </source>
</evidence>
<evidence type="ECO:0000313" key="2">
    <source>
        <dbReference type="EMBL" id="SNT02504.1"/>
    </source>
</evidence>
<dbReference type="Gene3D" id="2.130.10.10">
    <property type="entry name" value="YVTN repeat-like/Quinoprotein amine dehydrogenase"/>
    <property type="match status" value="1"/>
</dbReference>
<protein>
    <submittedName>
        <fullName evidence="2">Uncharacterized protein</fullName>
    </submittedName>
</protein>
<gene>
    <name evidence="2" type="ORF">SAMN05421640_2055</name>
</gene>